<dbReference type="SUPFAM" id="SSF51215">
    <property type="entry name" value="Regulatory protein AraC"/>
    <property type="match status" value="1"/>
</dbReference>
<organism evidence="5 6">
    <name type="scientific">Shewanella baltica (strain OS155 / ATCC BAA-1091)</name>
    <dbReference type="NCBI Taxonomy" id="325240"/>
    <lineage>
        <taxon>Bacteria</taxon>
        <taxon>Pseudomonadati</taxon>
        <taxon>Pseudomonadota</taxon>
        <taxon>Gammaproteobacteria</taxon>
        <taxon>Alteromonadales</taxon>
        <taxon>Shewanellaceae</taxon>
        <taxon>Shewanella</taxon>
    </lineage>
</organism>
<gene>
    <name evidence="5" type="ordered locus">Sbal_4246</name>
</gene>
<dbReference type="Pfam" id="PF02311">
    <property type="entry name" value="AraC_binding"/>
    <property type="match status" value="1"/>
</dbReference>
<dbReference type="KEGG" id="sbl:Sbal_4246"/>
<feature type="domain" description="HTH araC/xylS-type" evidence="4">
    <location>
        <begin position="173"/>
        <end position="270"/>
    </location>
</feature>
<dbReference type="RefSeq" id="WP_006083718.1">
    <property type="nucleotide sequence ID" value="NC_009052.1"/>
</dbReference>
<dbReference type="GO" id="GO:0043565">
    <property type="term" value="F:sequence-specific DNA binding"/>
    <property type="evidence" value="ECO:0007669"/>
    <property type="project" value="InterPro"/>
</dbReference>
<dbReference type="Proteomes" id="UP000001557">
    <property type="component" value="Chromosome"/>
</dbReference>
<dbReference type="SUPFAM" id="SSF46689">
    <property type="entry name" value="Homeodomain-like"/>
    <property type="match status" value="2"/>
</dbReference>
<dbReference type="SMART" id="SM00342">
    <property type="entry name" value="HTH_ARAC"/>
    <property type="match status" value="1"/>
</dbReference>
<dbReference type="InterPro" id="IPR050204">
    <property type="entry name" value="AraC_XylS_family_regulators"/>
</dbReference>
<protein>
    <submittedName>
        <fullName evidence="5">Transcriptional regulator, AraC family</fullName>
    </submittedName>
</protein>
<keyword evidence="2" id="KW-0238">DNA-binding</keyword>
<dbReference type="EMBL" id="CP000563">
    <property type="protein sequence ID" value="ABN63711.1"/>
    <property type="molecule type" value="Genomic_DNA"/>
</dbReference>
<dbReference type="AlphaFoldDB" id="A3DAE8"/>
<keyword evidence="3" id="KW-0804">Transcription</keyword>
<evidence type="ECO:0000313" key="6">
    <source>
        <dbReference type="Proteomes" id="UP000001557"/>
    </source>
</evidence>
<evidence type="ECO:0000313" key="5">
    <source>
        <dbReference type="EMBL" id="ABN63711.1"/>
    </source>
</evidence>
<evidence type="ECO:0000256" key="1">
    <source>
        <dbReference type="ARBA" id="ARBA00023015"/>
    </source>
</evidence>
<dbReference type="InterPro" id="IPR018060">
    <property type="entry name" value="HTH_AraC"/>
</dbReference>
<dbReference type="OrthoDB" id="9809338at2"/>
<evidence type="ECO:0000256" key="2">
    <source>
        <dbReference type="ARBA" id="ARBA00023125"/>
    </source>
</evidence>
<proteinExistence type="predicted"/>
<dbReference type="STRING" id="325240.Sbal_4246"/>
<dbReference type="GO" id="GO:0003700">
    <property type="term" value="F:DNA-binding transcription factor activity"/>
    <property type="evidence" value="ECO:0007669"/>
    <property type="project" value="InterPro"/>
</dbReference>
<accession>A3DAE8</accession>
<dbReference type="InterPro" id="IPR009057">
    <property type="entry name" value="Homeodomain-like_sf"/>
</dbReference>
<dbReference type="PANTHER" id="PTHR46796:SF12">
    <property type="entry name" value="HTH-TYPE DNA-BINDING TRANSCRIPTIONAL ACTIVATOR EUTR"/>
    <property type="match status" value="1"/>
</dbReference>
<dbReference type="InterPro" id="IPR003313">
    <property type="entry name" value="AraC-bd"/>
</dbReference>
<evidence type="ECO:0000256" key="3">
    <source>
        <dbReference type="ARBA" id="ARBA00023163"/>
    </source>
</evidence>
<dbReference type="PROSITE" id="PS01124">
    <property type="entry name" value="HTH_ARAC_FAMILY_2"/>
    <property type="match status" value="1"/>
</dbReference>
<dbReference type="Pfam" id="PF12833">
    <property type="entry name" value="HTH_18"/>
    <property type="match status" value="1"/>
</dbReference>
<dbReference type="PANTHER" id="PTHR46796">
    <property type="entry name" value="HTH-TYPE TRANSCRIPTIONAL ACTIVATOR RHAS-RELATED"/>
    <property type="match status" value="1"/>
</dbReference>
<dbReference type="InterPro" id="IPR037923">
    <property type="entry name" value="HTH-like"/>
</dbReference>
<name>A3DAE8_SHEB5</name>
<reference evidence="5 6" key="1">
    <citation type="submission" date="2007-02" db="EMBL/GenBank/DDBJ databases">
        <title>Complete sequence of chromosome of Shewanella baltica OS155.</title>
        <authorList>
            <consortium name="US DOE Joint Genome Institute"/>
            <person name="Copeland A."/>
            <person name="Lucas S."/>
            <person name="Lapidus A."/>
            <person name="Barry K."/>
            <person name="Detter J.C."/>
            <person name="Glavina del Rio T."/>
            <person name="Hammon N."/>
            <person name="Israni S."/>
            <person name="Dalin E."/>
            <person name="Tice H."/>
            <person name="Pitluck S."/>
            <person name="Sims D.R."/>
            <person name="Brettin T."/>
            <person name="Bruce D."/>
            <person name="Han C."/>
            <person name="Tapia R."/>
            <person name="Brainard J."/>
            <person name="Schmutz J."/>
            <person name="Larimer F."/>
            <person name="Land M."/>
            <person name="Hauser L."/>
            <person name="Kyrpides N."/>
            <person name="Mikhailova N."/>
            <person name="Brettar I."/>
            <person name="Klappenbach J."/>
            <person name="Konstantinidis K."/>
            <person name="Rodrigues J."/>
            <person name="Tiedje J."/>
            <person name="Richardson P."/>
        </authorList>
    </citation>
    <scope>NUCLEOTIDE SEQUENCE [LARGE SCALE GENOMIC DNA]</scope>
    <source>
        <strain evidence="6">OS155 / ATCC BAA-1091</strain>
    </source>
</reference>
<keyword evidence="1" id="KW-0805">Transcription regulation</keyword>
<evidence type="ECO:0000259" key="4">
    <source>
        <dbReference type="PROSITE" id="PS01124"/>
    </source>
</evidence>
<dbReference type="Gene3D" id="1.10.10.60">
    <property type="entry name" value="Homeodomain-like"/>
    <property type="match status" value="1"/>
</dbReference>
<sequence>MSTLKYSFFKVNPIFPEVMTSQGHKLSHECSPHFHLDYDFTLVTSGILELKVGNKTLFYSPNQISIINPGYVHYGKGVGKESLSTRNVRISQRFVHQIARANHPDFEFPLLFSESPIFSTAMVTLFETYFDLSRSDDSHPQEVSEMGWKLFNSLIDLSSEGKPNHSDDRRRLSKSIEIMDSDIGTKLTVADIAKAVNLSEYHFIKKFKQIFGLTPYSYFMQMKLEKAFNELIKGEKVSDIAVKYNYSDQAHLSRLIKKHYGYTPVKVKSISHK</sequence>
<keyword evidence="6" id="KW-1185">Reference proteome</keyword>
<dbReference type="HOGENOM" id="CLU_000445_88_16_6"/>